<proteinExistence type="predicted"/>
<organism evidence="1 2">
    <name type="scientific">Funneliformis mosseae</name>
    <name type="common">Endomycorrhizal fungus</name>
    <name type="synonym">Glomus mosseae</name>
    <dbReference type="NCBI Taxonomy" id="27381"/>
    <lineage>
        <taxon>Eukaryota</taxon>
        <taxon>Fungi</taxon>
        <taxon>Fungi incertae sedis</taxon>
        <taxon>Mucoromycota</taxon>
        <taxon>Glomeromycotina</taxon>
        <taxon>Glomeromycetes</taxon>
        <taxon>Glomerales</taxon>
        <taxon>Glomeraceae</taxon>
        <taxon>Funneliformis</taxon>
    </lineage>
</organism>
<sequence length="67" mass="7752">MELPKDMFSKEMFDICVDTILLSILAISVISSDEFGIIEHIVELNFSYLESIHGCHVFTKEVYHEMI</sequence>
<evidence type="ECO:0000313" key="1">
    <source>
        <dbReference type="EMBL" id="CAG8630670.1"/>
    </source>
</evidence>
<keyword evidence="2" id="KW-1185">Reference proteome</keyword>
<protein>
    <submittedName>
        <fullName evidence="1">8547_t:CDS:1</fullName>
    </submittedName>
</protein>
<dbReference type="Proteomes" id="UP000789375">
    <property type="component" value="Unassembled WGS sequence"/>
</dbReference>
<accession>A0A9N9GS52</accession>
<dbReference type="EMBL" id="CAJVPP010003497">
    <property type="protein sequence ID" value="CAG8630670.1"/>
    <property type="molecule type" value="Genomic_DNA"/>
</dbReference>
<name>A0A9N9GS52_FUNMO</name>
<dbReference type="AlphaFoldDB" id="A0A9N9GS52"/>
<reference evidence="1" key="1">
    <citation type="submission" date="2021-06" db="EMBL/GenBank/DDBJ databases">
        <authorList>
            <person name="Kallberg Y."/>
            <person name="Tangrot J."/>
            <person name="Rosling A."/>
        </authorList>
    </citation>
    <scope>NUCLEOTIDE SEQUENCE</scope>
    <source>
        <strain evidence="1">87-6 pot B 2015</strain>
    </source>
</reference>
<evidence type="ECO:0000313" key="2">
    <source>
        <dbReference type="Proteomes" id="UP000789375"/>
    </source>
</evidence>
<gene>
    <name evidence="1" type="ORF">FMOSSE_LOCUS10470</name>
</gene>
<comment type="caution">
    <text evidence="1">The sequence shown here is derived from an EMBL/GenBank/DDBJ whole genome shotgun (WGS) entry which is preliminary data.</text>
</comment>